<evidence type="ECO:0000313" key="4">
    <source>
        <dbReference type="Proteomes" id="UP001152562"/>
    </source>
</evidence>
<evidence type="ECO:0000313" key="3">
    <source>
        <dbReference type="EMBL" id="CAH4029330.1"/>
    </source>
</evidence>
<evidence type="ECO:0000256" key="2">
    <source>
        <dbReference type="SAM" id="Phobius"/>
    </source>
</evidence>
<keyword evidence="2" id="KW-0812">Transmembrane</keyword>
<feature type="transmembrane region" description="Helical" evidence="2">
    <location>
        <begin position="147"/>
        <end position="167"/>
    </location>
</feature>
<dbReference type="Proteomes" id="UP001152562">
    <property type="component" value="Unassembled WGS sequence"/>
</dbReference>
<gene>
    <name evidence="3" type="ORF">PIBRA_LOCUS6088</name>
</gene>
<evidence type="ECO:0000256" key="1">
    <source>
        <dbReference type="SAM" id="MobiDB-lite"/>
    </source>
</evidence>
<protein>
    <submittedName>
        <fullName evidence="3">Uncharacterized protein</fullName>
    </submittedName>
</protein>
<organism evidence="3 4">
    <name type="scientific">Pieris brassicae</name>
    <name type="common">White butterfly</name>
    <name type="synonym">Large white butterfly</name>
    <dbReference type="NCBI Taxonomy" id="7116"/>
    <lineage>
        <taxon>Eukaryota</taxon>
        <taxon>Metazoa</taxon>
        <taxon>Ecdysozoa</taxon>
        <taxon>Arthropoda</taxon>
        <taxon>Hexapoda</taxon>
        <taxon>Insecta</taxon>
        <taxon>Pterygota</taxon>
        <taxon>Neoptera</taxon>
        <taxon>Endopterygota</taxon>
        <taxon>Lepidoptera</taxon>
        <taxon>Glossata</taxon>
        <taxon>Ditrysia</taxon>
        <taxon>Papilionoidea</taxon>
        <taxon>Pieridae</taxon>
        <taxon>Pierinae</taxon>
        <taxon>Pieris</taxon>
    </lineage>
</organism>
<feature type="region of interest" description="Disordered" evidence="1">
    <location>
        <begin position="55"/>
        <end position="90"/>
    </location>
</feature>
<reference evidence="3" key="1">
    <citation type="submission" date="2022-05" db="EMBL/GenBank/DDBJ databases">
        <authorList>
            <person name="Okamura Y."/>
        </authorList>
    </citation>
    <scope>NUCLEOTIDE SEQUENCE</scope>
</reference>
<feature type="transmembrane region" description="Helical" evidence="2">
    <location>
        <begin position="21"/>
        <end position="40"/>
    </location>
</feature>
<sequence>MWADPGGTAMPGRPVTGVERAPNIPLLVTCLLAFGTYWATKYALMEGSFFGNTTSSAITTTTTTPKYDEDGGYESSGDVKDDFGSGSGGHELDVVNEGSGNVIDTITPEVRVGRARLESGLAPVRTTVPPENVTRRRILDIFEDESLLLPPIFLIFGALMVTLLLGAKHLLAMDRVNNEIPITNLTGFGGDRVNLVLRRLKMYKEK</sequence>
<keyword evidence="2" id="KW-0472">Membrane</keyword>
<feature type="compositionally biased region" description="Low complexity" evidence="1">
    <location>
        <begin position="55"/>
        <end position="64"/>
    </location>
</feature>
<accession>A0A9P0TJ66</accession>
<dbReference type="AlphaFoldDB" id="A0A9P0TJ66"/>
<proteinExistence type="predicted"/>
<keyword evidence="2" id="KW-1133">Transmembrane helix</keyword>
<comment type="caution">
    <text evidence="3">The sequence shown here is derived from an EMBL/GenBank/DDBJ whole genome shotgun (WGS) entry which is preliminary data.</text>
</comment>
<keyword evidence="4" id="KW-1185">Reference proteome</keyword>
<name>A0A9P0TJ66_PIEBR</name>
<dbReference type="EMBL" id="CALOZG010000008">
    <property type="protein sequence ID" value="CAH4029330.1"/>
    <property type="molecule type" value="Genomic_DNA"/>
</dbReference>